<dbReference type="HOGENOM" id="CLU_000604_1_23_5"/>
<feature type="domain" description="ABC transporter" evidence="9">
    <location>
        <begin position="9"/>
        <end position="260"/>
    </location>
</feature>
<dbReference type="Pfam" id="PF00005">
    <property type="entry name" value="ABC_tran"/>
    <property type="match status" value="1"/>
</dbReference>
<dbReference type="AlphaFoldDB" id="M4Z217"/>
<dbReference type="InterPro" id="IPR013563">
    <property type="entry name" value="Oligopep_ABC_C"/>
</dbReference>
<comment type="similarity">
    <text evidence="2">Belongs to the ABC transporter superfamily.</text>
</comment>
<evidence type="ECO:0000256" key="4">
    <source>
        <dbReference type="ARBA" id="ARBA00022475"/>
    </source>
</evidence>
<dbReference type="eggNOG" id="COG0444">
    <property type="taxonomic scope" value="Bacteria"/>
</dbReference>
<dbReference type="NCBIfam" id="TIGR01727">
    <property type="entry name" value="oligo_HPY"/>
    <property type="match status" value="1"/>
</dbReference>
<evidence type="ECO:0000256" key="8">
    <source>
        <dbReference type="ARBA" id="ARBA00024722"/>
    </source>
</evidence>
<dbReference type="CDD" id="cd03257">
    <property type="entry name" value="ABC_NikE_OppD_transporters"/>
    <property type="match status" value="1"/>
</dbReference>
<dbReference type="RefSeq" id="WP_015664347.1">
    <property type="nucleotide sequence ID" value="NC_020453.1"/>
</dbReference>
<evidence type="ECO:0000259" key="9">
    <source>
        <dbReference type="PROSITE" id="PS50893"/>
    </source>
</evidence>
<dbReference type="PROSITE" id="PS50893">
    <property type="entry name" value="ABC_TRANSPORTER_2"/>
    <property type="match status" value="1"/>
</dbReference>
<dbReference type="GO" id="GO:0015833">
    <property type="term" value="P:peptide transport"/>
    <property type="evidence" value="ECO:0007669"/>
    <property type="project" value="InterPro"/>
</dbReference>
<dbReference type="GO" id="GO:0005886">
    <property type="term" value="C:plasma membrane"/>
    <property type="evidence" value="ECO:0007669"/>
    <property type="project" value="UniProtKB-SubCell"/>
</dbReference>
<accession>M4Z217</accession>
<evidence type="ECO:0000313" key="10">
    <source>
        <dbReference type="EMBL" id="BAM87213.1"/>
    </source>
</evidence>
<keyword evidence="6 10" id="KW-0067">ATP-binding</keyword>
<keyword evidence="7" id="KW-0472">Membrane</keyword>
<comment type="function">
    <text evidence="8">Involved in beta-(1--&gt;2)glucan export. Transmembrane domains (TMD) form a pore in the inner membrane and the ATP-binding domain (NBD) is responsible for energy generation.</text>
</comment>
<gene>
    <name evidence="10" type="ORF">S58_12030</name>
</gene>
<dbReference type="Pfam" id="PF08352">
    <property type="entry name" value="oligo_HPY"/>
    <property type="match status" value="1"/>
</dbReference>
<dbReference type="InterPro" id="IPR003439">
    <property type="entry name" value="ABC_transporter-like_ATP-bd"/>
</dbReference>
<comment type="subcellular location">
    <subcellularLocation>
        <location evidence="1">Cell inner membrane</location>
        <topology evidence="1">Peripheral membrane protein</topology>
    </subcellularLocation>
</comment>
<dbReference type="GO" id="GO:0055085">
    <property type="term" value="P:transmembrane transport"/>
    <property type="evidence" value="ECO:0007669"/>
    <property type="project" value="UniProtKB-ARBA"/>
</dbReference>
<dbReference type="KEGG" id="aol:S58_12030"/>
<protein>
    <submittedName>
        <fullName evidence="10">Oligopeptide ABC transporter ATP-binding protein</fullName>
    </submittedName>
</protein>
<evidence type="ECO:0000256" key="3">
    <source>
        <dbReference type="ARBA" id="ARBA00022448"/>
    </source>
</evidence>
<dbReference type="EMBL" id="AP012603">
    <property type="protein sequence ID" value="BAM87213.1"/>
    <property type="molecule type" value="Genomic_DNA"/>
</dbReference>
<dbReference type="PATRIC" id="fig|1245469.3.peg.1234"/>
<dbReference type="PANTHER" id="PTHR43297:SF2">
    <property type="entry name" value="DIPEPTIDE TRANSPORT ATP-BINDING PROTEIN DPPD"/>
    <property type="match status" value="1"/>
</dbReference>
<evidence type="ECO:0000256" key="1">
    <source>
        <dbReference type="ARBA" id="ARBA00004417"/>
    </source>
</evidence>
<dbReference type="PROSITE" id="PS00211">
    <property type="entry name" value="ABC_TRANSPORTER_1"/>
    <property type="match status" value="1"/>
</dbReference>
<dbReference type="GO" id="GO:0005524">
    <property type="term" value="F:ATP binding"/>
    <property type="evidence" value="ECO:0007669"/>
    <property type="project" value="UniProtKB-KW"/>
</dbReference>
<dbReference type="SUPFAM" id="SSF52540">
    <property type="entry name" value="P-loop containing nucleoside triphosphate hydrolases"/>
    <property type="match status" value="1"/>
</dbReference>
<proteinExistence type="inferred from homology"/>
<evidence type="ECO:0000256" key="7">
    <source>
        <dbReference type="ARBA" id="ARBA00023136"/>
    </source>
</evidence>
<dbReference type="PANTHER" id="PTHR43297">
    <property type="entry name" value="OLIGOPEPTIDE TRANSPORT ATP-BINDING PROTEIN APPD"/>
    <property type="match status" value="1"/>
</dbReference>
<keyword evidence="5" id="KW-0547">Nucleotide-binding</keyword>
<dbReference type="GO" id="GO:0016887">
    <property type="term" value="F:ATP hydrolysis activity"/>
    <property type="evidence" value="ECO:0007669"/>
    <property type="project" value="InterPro"/>
</dbReference>
<keyword evidence="11" id="KW-1185">Reference proteome</keyword>
<dbReference type="Gene3D" id="3.40.50.300">
    <property type="entry name" value="P-loop containing nucleotide triphosphate hydrolases"/>
    <property type="match status" value="1"/>
</dbReference>
<keyword evidence="4" id="KW-1003">Cell membrane</keyword>
<sequence length="332" mass="36121">MDARVTPLLEIKGLKTYFNSDDGQVQAVDGVDISIGSGETLCVVGESGSGKTVTAMSVLKLIAMPPGRIAGGQILWQGRDLVPLGSSEMNKIRASEIAIVFQEPMTSLNPVYTVGDQIAEVIQLHQGLSKKAAMDRAAEMLALVQLPNPKARIHDYPHHFSGGQRQRVMIAMALSCNPKLLIADEPTTALDVTIQAQILDLLLDMKERLGMSIMLITHAMGVVAEVAQRVVVMYAGRVAEEAPVDRLFANPRHPYTQGLIRSIPRIDLAAVKKSRLESIPGSVPKLINPPEGCRFASRCRFAIPDCRRAQPVLREIEPGHKVACIRAEETLL</sequence>
<dbReference type="InterPro" id="IPR027417">
    <property type="entry name" value="P-loop_NTPase"/>
</dbReference>
<evidence type="ECO:0000256" key="2">
    <source>
        <dbReference type="ARBA" id="ARBA00005417"/>
    </source>
</evidence>
<dbReference type="InterPro" id="IPR003593">
    <property type="entry name" value="AAA+_ATPase"/>
</dbReference>
<evidence type="ECO:0000313" key="11">
    <source>
        <dbReference type="Proteomes" id="UP000011841"/>
    </source>
</evidence>
<dbReference type="SMART" id="SM00382">
    <property type="entry name" value="AAA"/>
    <property type="match status" value="1"/>
</dbReference>
<organism evidence="10 11">
    <name type="scientific">Bradyrhizobium oligotrophicum S58</name>
    <dbReference type="NCBI Taxonomy" id="1245469"/>
    <lineage>
        <taxon>Bacteria</taxon>
        <taxon>Pseudomonadati</taxon>
        <taxon>Pseudomonadota</taxon>
        <taxon>Alphaproteobacteria</taxon>
        <taxon>Hyphomicrobiales</taxon>
        <taxon>Nitrobacteraceae</taxon>
        <taxon>Bradyrhizobium</taxon>
    </lineage>
</organism>
<dbReference type="FunFam" id="3.40.50.300:FF:000016">
    <property type="entry name" value="Oligopeptide ABC transporter ATP-binding component"/>
    <property type="match status" value="1"/>
</dbReference>
<dbReference type="Proteomes" id="UP000011841">
    <property type="component" value="Chromosome"/>
</dbReference>
<dbReference type="InterPro" id="IPR017871">
    <property type="entry name" value="ABC_transporter-like_CS"/>
</dbReference>
<evidence type="ECO:0000256" key="5">
    <source>
        <dbReference type="ARBA" id="ARBA00022741"/>
    </source>
</evidence>
<evidence type="ECO:0000256" key="6">
    <source>
        <dbReference type="ARBA" id="ARBA00022840"/>
    </source>
</evidence>
<dbReference type="InterPro" id="IPR050388">
    <property type="entry name" value="ABC_Ni/Peptide_Import"/>
</dbReference>
<dbReference type="GeneID" id="301815164"/>
<name>M4Z217_9BRAD</name>
<reference evidence="10 11" key="1">
    <citation type="journal article" date="2013" name="Appl. Environ. Microbiol.">
        <title>Genome analysis suggests that the soil oligotrophic bacterium Agromonas oligotrophica (Bradyrhizobium oligotrophicum) is a nitrogen-fixing symbiont of Aeschynomene indica.</title>
        <authorList>
            <person name="Okubo T."/>
            <person name="Fukushima S."/>
            <person name="Itakura M."/>
            <person name="Oshima K."/>
            <person name="Longtonglang A."/>
            <person name="Teaumroong N."/>
            <person name="Mitsui H."/>
            <person name="Hattori M."/>
            <person name="Hattori R."/>
            <person name="Hattori T."/>
            <person name="Minamisawa K."/>
        </authorList>
    </citation>
    <scope>NUCLEOTIDE SEQUENCE [LARGE SCALE GENOMIC DNA]</scope>
    <source>
        <strain evidence="10 11">S58</strain>
    </source>
</reference>
<keyword evidence="3" id="KW-0813">Transport</keyword>
<dbReference type="STRING" id="1245469.S58_12030"/>